<dbReference type="PANTHER" id="PTHR43048">
    <property type="entry name" value="METHYLMALONYL-COA EPIMERASE"/>
    <property type="match status" value="1"/>
</dbReference>
<proteinExistence type="predicted"/>
<dbReference type="KEGG" id="jpo:G7058_07525"/>
<dbReference type="AlphaFoldDB" id="A0A6G7WI29"/>
<dbReference type="InterPro" id="IPR051785">
    <property type="entry name" value="MMCE/EMCE_epimerase"/>
</dbReference>
<sequence>MDKSKLGTREVVQVGIIVKDIEKTAAAYAKFLNVEIPEISVTVPPAGKKMYYRGEEGTATAKLAFFDVGTNLQIELIEPDEKPSTWREHLDEKGEGVHHIAFFVNDMETIEDTLEKDQIPVVQKGAYEGGKYAYLDAFEPLKVMIELLEND</sequence>
<dbReference type="InterPro" id="IPR037523">
    <property type="entry name" value="VOC_core"/>
</dbReference>
<protein>
    <submittedName>
        <fullName evidence="3">VOC family protein</fullName>
    </submittedName>
</protein>
<dbReference type="GO" id="GO:0046872">
    <property type="term" value="F:metal ion binding"/>
    <property type="evidence" value="ECO:0007669"/>
    <property type="project" value="UniProtKB-KW"/>
</dbReference>
<keyword evidence="4" id="KW-1185">Reference proteome</keyword>
<dbReference type="Gene3D" id="3.10.180.10">
    <property type="entry name" value="2,3-Dihydroxybiphenyl 1,2-Dioxygenase, domain 1"/>
    <property type="match status" value="1"/>
</dbReference>
<gene>
    <name evidence="3" type="ORF">G7058_07525</name>
</gene>
<reference evidence="3 4" key="1">
    <citation type="journal article" date="2017" name="Int. J. Syst. Evol. Microbiol.">
        <title>Jeotgalibaca porci sp. nov. and Jeotgalibaca arthritidis sp. nov., isolated from pigs, and emended description of the genus Jeotgalibaca.</title>
        <authorList>
            <person name="Zamora L."/>
            <person name="Perez-Sancho M."/>
            <person name="Dominguez L."/>
            <person name="Fernandez-Garayzabal J.F."/>
            <person name="Vela A.I."/>
        </authorList>
    </citation>
    <scope>NUCLEOTIDE SEQUENCE [LARGE SCALE GENOMIC DNA]</scope>
    <source>
        <strain evidence="3 4">CCUG 69148</strain>
    </source>
</reference>
<dbReference type="SUPFAM" id="SSF54593">
    <property type="entry name" value="Glyoxalase/Bleomycin resistance protein/Dihydroxybiphenyl dioxygenase"/>
    <property type="match status" value="1"/>
</dbReference>
<dbReference type="Pfam" id="PF13669">
    <property type="entry name" value="Glyoxalase_4"/>
    <property type="match status" value="1"/>
</dbReference>
<evidence type="ECO:0000256" key="1">
    <source>
        <dbReference type="ARBA" id="ARBA00022723"/>
    </source>
</evidence>
<feature type="domain" description="VOC" evidence="2">
    <location>
        <begin position="10"/>
        <end position="150"/>
    </location>
</feature>
<evidence type="ECO:0000313" key="3">
    <source>
        <dbReference type="EMBL" id="QIK51886.1"/>
    </source>
</evidence>
<dbReference type="GO" id="GO:0046491">
    <property type="term" value="P:L-methylmalonyl-CoA metabolic process"/>
    <property type="evidence" value="ECO:0007669"/>
    <property type="project" value="TreeGrafter"/>
</dbReference>
<dbReference type="RefSeq" id="WP_166062947.1">
    <property type="nucleotide sequence ID" value="NZ_CP049889.1"/>
</dbReference>
<dbReference type="PROSITE" id="PS51819">
    <property type="entry name" value="VOC"/>
    <property type="match status" value="1"/>
</dbReference>
<organism evidence="3 4">
    <name type="scientific">Jeotgalibaca porci</name>
    <dbReference type="NCBI Taxonomy" id="1868793"/>
    <lineage>
        <taxon>Bacteria</taxon>
        <taxon>Bacillati</taxon>
        <taxon>Bacillota</taxon>
        <taxon>Bacilli</taxon>
        <taxon>Lactobacillales</taxon>
        <taxon>Carnobacteriaceae</taxon>
        <taxon>Jeotgalibaca</taxon>
    </lineage>
</organism>
<dbReference type="GO" id="GO:0004493">
    <property type="term" value="F:methylmalonyl-CoA epimerase activity"/>
    <property type="evidence" value="ECO:0007669"/>
    <property type="project" value="TreeGrafter"/>
</dbReference>
<keyword evidence="1" id="KW-0479">Metal-binding</keyword>
<dbReference type="InterPro" id="IPR029068">
    <property type="entry name" value="Glyas_Bleomycin-R_OHBP_Dase"/>
</dbReference>
<dbReference type="EMBL" id="CP049889">
    <property type="protein sequence ID" value="QIK51886.1"/>
    <property type="molecule type" value="Genomic_DNA"/>
</dbReference>
<evidence type="ECO:0000313" key="4">
    <source>
        <dbReference type="Proteomes" id="UP000501830"/>
    </source>
</evidence>
<dbReference type="Proteomes" id="UP000501830">
    <property type="component" value="Chromosome"/>
</dbReference>
<dbReference type="GeneID" id="94553129"/>
<dbReference type="PANTHER" id="PTHR43048:SF3">
    <property type="entry name" value="METHYLMALONYL-COA EPIMERASE, MITOCHONDRIAL"/>
    <property type="match status" value="1"/>
</dbReference>
<name>A0A6G7WI29_9LACT</name>
<accession>A0A6G7WI29</accession>
<evidence type="ECO:0000259" key="2">
    <source>
        <dbReference type="PROSITE" id="PS51819"/>
    </source>
</evidence>